<dbReference type="PROSITE" id="PS50929">
    <property type="entry name" value="ABC_TM1F"/>
    <property type="match status" value="1"/>
</dbReference>
<keyword evidence="6 12" id="KW-0067">ATP-binding</keyword>
<dbReference type="CDD" id="cd07346">
    <property type="entry name" value="ABC_6TM_exporters"/>
    <property type="match status" value="1"/>
</dbReference>
<feature type="transmembrane region" description="Helical" evidence="9">
    <location>
        <begin position="145"/>
        <end position="176"/>
    </location>
</feature>
<dbReference type="InterPro" id="IPR036640">
    <property type="entry name" value="ABC1_TM_sf"/>
</dbReference>
<evidence type="ECO:0000313" key="12">
    <source>
        <dbReference type="EMBL" id="WNQ09652.1"/>
    </source>
</evidence>
<dbReference type="AlphaFoldDB" id="A0AA96L9T2"/>
<comment type="subcellular location">
    <subcellularLocation>
        <location evidence="1">Cell membrane</location>
        <topology evidence="1">Multi-pass membrane protein</topology>
    </subcellularLocation>
</comment>
<feature type="transmembrane region" description="Helical" evidence="9">
    <location>
        <begin position="21"/>
        <end position="42"/>
    </location>
</feature>
<dbReference type="RefSeq" id="WP_315603425.1">
    <property type="nucleotide sequence ID" value="NZ_CP130318.1"/>
</dbReference>
<organism evidence="12 13">
    <name type="scientific">Paenibacillus aurantius</name>
    <dbReference type="NCBI Taxonomy" id="2918900"/>
    <lineage>
        <taxon>Bacteria</taxon>
        <taxon>Bacillati</taxon>
        <taxon>Bacillota</taxon>
        <taxon>Bacilli</taxon>
        <taxon>Bacillales</taxon>
        <taxon>Paenibacillaceae</taxon>
        <taxon>Paenibacillus</taxon>
    </lineage>
</organism>
<protein>
    <submittedName>
        <fullName evidence="12">ABC transporter ATP-binding protein</fullName>
    </submittedName>
</protein>
<dbReference type="Pfam" id="PF00664">
    <property type="entry name" value="ABC_membrane"/>
    <property type="match status" value="1"/>
</dbReference>
<sequence>MSGIAYRVKWLWEFVAPFKGWYIFCVVLMFSQSIVTLGLTGIQKMMIDNVLLQRQYSELPKIITLFIASFLAFSALYVIVSRVMFKCRLDTAHRISKKLLNVILYMPQSLFQKERTATYIYYMTRDADGLAIVTAARVTRAFQHLFYIILIFLIMKQMGWIVVIASTILILIYFILGKVLAPLLKKSAQEVHEEKSKLTVIVEEGISSTREVLAYNRQSWEKKRFDQQFYHYYDKVINEGKRTNLQIVLSEPVKWGIHLLILGIGGYAVIQKTISLGTFIISYQFIAQLINSFQNLFNFSLDFSKAISSVDRLDAVMKNQSNDNAYEKLEGKIQNIRFNDIYFSYTADQLSVLKGLNFSIPVGKKVAFVGESGSGKSTIAQLLIRSYSANNGQIYINSHRLADIKMGDWMSRISIVFQEPYFFADTIRTNLEFGLEVAEEKLQMACRYAQIEETILSLPEGFNTVIGDRGITLSGGQRQRLAIARAILRDSEILILDEATSALDLETERRVQQALDEVRAGRTTILIAHRLSTIRNADVIYVIDKGQLVGQGSYDQLIATSAHFKRLVQQQEVVDNYSEVEQKLPI</sequence>
<keyword evidence="7 9" id="KW-1133">Transmembrane helix</keyword>
<dbReference type="Gene3D" id="3.40.50.300">
    <property type="entry name" value="P-loop containing nucleotide triphosphate hydrolases"/>
    <property type="match status" value="1"/>
</dbReference>
<dbReference type="InterPro" id="IPR039421">
    <property type="entry name" value="Type_1_exporter"/>
</dbReference>
<evidence type="ECO:0000256" key="9">
    <source>
        <dbReference type="SAM" id="Phobius"/>
    </source>
</evidence>
<dbReference type="SMART" id="SM00382">
    <property type="entry name" value="AAA"/>
    <property type="match status" value="1"/>
</dbReference>
<dbReference type="InterPro" id="IPR003439">
    <property type="entry name" value="ABC_transporter-like_ATP-bd"/>
</dbReference>
<dbReference type="GO" id="GO:0015421">
    <property type="term" value="F:ABC-type oligopeptide transporter activity"/>
    <property type="evidence" value="ECO:0007669"/>
    <property type="project" value="TreeGrafter"/>
</dbReference>
<accession>A0AA96L9T2</accession>
<dbReference type="GO" id="GO:0005886">
    <property type="term" value="C:plasma membrane"/>
    <property type="evidence" value="ECO:0007669"/>
    <property type="project" value="UniProtKB-SubCell"/>
</dbReference>
<keyword evidence="5" id="KW-0547">Nucleotide-binding</keyword>
<dbReference type="GO" id="GO:0016887">
    <property type="term" value="F:ATP hydrolysis activity"/>
    <property type="evidence" value="ECO:0007669"/>
    <property type="project" value="InterPro"/>
</dbReference>
<keyword evidence="13" id="KW-1185">Reference proteome</keyword>
<evidence type="ECO:0000256" key="8">
    <source>
        <dbReference type="ARBA" id="ARBA00023136"/>
    </source>
</evidence>
<keyword evidence="4 9" id="KW-0812">Transmembrane</keyword>
<dbReference type="PROSITE" id="PS50893">
    <property type="entry name" value="ABC_TRANSPORTER_2"/>
    <property type="match status" value="1"/>
</dbReference>
<dbReference type="InterPro" id="IPR027417">
    <property type="entry name" value="P-loop_NTPase"/>
</dbReference>
<dbReference type="EMBL" id="CP130318">
    <property type="protein sequence ID" value="WNQ09652.1"/>
    <property type="molecule type" value="Genomic_DNA"/>
</dbReference>
<dbReference type="InterPro" id="IPR017871">
    <property type="entry name" value="ABC_transporter-like_CS"/>
</dbReference>
<dbReference type="GO" id="GO:0005524">
    <property type="term" value="F:ATP binding"/>
    <property type="evidence" value="ECO:0007669"/>
    <property type="project" value="UniProtKB-KW"/>
</dbReference>
<dbReference type="Pfam" id="PF00005">
    <property type="entry name" value="ABC_tran"/>
    <property type="match status" value="1"/>
</dbReference>
<dbReference type="Proteomes" id="UP001305702">
    <property type="component" value="Chromosome"/>
</dbReference>
<dbReference type="PROSITE" id="PS00211">
    <property type="entry name" value="ABC_TRANSPORTER_1"/>
    <property type="match status" value="1"/>
</dbReference>
<evidence type="ECO:0000256" key="6">
    <source>
        <dbReference type="ARBA" id="ARBA00022840"/>
    </source>
</evidence>
<dbReference type="FunFam" id="3.40.50.300:FF:000221">
    <property type="entry name" value="Multidrug ABC transporter ATP-binding protein"/>
    <property type="match status" value="1"/>
</dbReference>
<feature type="transmembrane region" description="Helical" evidence="9">
    <location>
        <begin position="62"/>
        <end position="80"/>
    </location>
</feature>
<evidence type="ECO:0000256" key="4">
    <source>
        <dbReference type="ARBA" id="ARBA00022692"/>
    </source>
</evidence>
<feature type="domain" description="ABC transmembrane type-1" evidence="11">
    <location>
        <begin position="23"/>
        <end position="305"/>
    </location>
</feature>
<dbReference type="PANTHER" id="PTHR43394:SF1">
    <property type="entry name" value="ATP-BINDING CASSETTE SUB-FAMILY B MEMBER 10, MITOCHONDRIAL"/>
    <property type="match status" value="1"/>
</dbReference>
<proteinExistence type="predicted"/>
<name>A0AA96L9T2_9BACL</name>
<evidence type="ECO:0000259" key="11">
    <source>
        <dbReference type="PROSITE" id="PS50929"/>
    </source>
</evidence>
<feature type="domain" description="ABC transporter" evidence="10">
    <location>
        <begin position="336"/>
        <end position="570"/>
    </location>
</feature>
<evidence type="ECO:0000256" key="2">
    <source>
        <dbReference type="ARBA" id="ARBA00022448"/>
    </source>
</evidence>
<dbReference type="SUPFAM" id="SSF90123">
    <property type="entry name" value="ABC transporter transmembrane region"/>
    <property type="match status" value="1"/>
</dbReference>
<keyword evidence="8 9" id="KW-0472">Membrane</keyword>
<dbReference type="KEGG" id="paun:MJA45_18730"/>
<reference evidence="12 13" key="1">
    <citation type="submission" date="2022-02" db="EMBL/GenBank/DDBJ databases">
        <title>Paenibacillus sp. MBLB1776 Whole Genome Shotgun Sequencing.</title>
        <authorList>
            <person name="Hwang C.Y."/>
            <person name="Cho E.-S."/>
            <person name="Seo M.-J."/>
        </authorList>
    </citation>
    <scope>NUCLEOTIDE SEQUENCE [LARGE SCALE GENOMIC DNA]</scope>
    <source>
        <strain evidence="12 13">MBLB1776</strain>
    </source>
</reference>
<evidence type="ECO:0000313" key="13">
    <source>
        <dbReference type="Proteomes" id="UP001305702"/>
    </source>
</evidence>
<keyword evidence="3" id="KW-1003">Cell membrane</keyword>
<evidence type="ECO:0000259" key="10">
    <source>
        <dbReference type="PROSITE" id="PS50893"/>
    </source>
</evidence>
<dbReference type="InterPro" id="IPR011527">
    <property type="entry name" value="ABC1_TM_dom"/>
</dbReference>
<keyword evidence="2" id="KW-0813">Transport</keyword>
<dbReference type="Gene3D" id="1.20.1560.10">
    <property type="entry name" value="ABC transporter type 1, transmembrane domain"/>
    <property type="match status" value="1"/>
</dbReference>
<dbReference type="InterPro" id="IPR003593">
    <property type="entry name" value="AAA+_ATPase"/>
</dbReference>
<dbReference type="SUPFAM" id="SSF52540">
    <property type="entry name" value="P-loop containing nucleoside triphosphate hydrolases"/>
    <property type="match status" value="1"/>
</dbReference>
<evidence type="ECO:0000256" key="3">
    <source>
        <dbReference type="ARBA" id="ARBA00022475"/>
    </source>
</evidence>
<dbReference type="PANTHER" id="PTHR43394">
    <property type="entry name" value="ATP-DEPENDENT PERMEASE MDL1, MITOCHONDRIAL"/>
    <property type="match status" value="1"/>
</dbReference>
<evidence type="ECO:0000256" key="5">
    <source>
        <dbReference type="ARBA" id="ARBA00022741"/>
    </source>
</evidence>
<gene>
    <name evidence="12" type="ORF">MJA45_18730</name>
</gene>
<evidence type="ECO:0000256" key="7">
    <source>
        <dbReference type="ARBA" id="ARBA00022989"/>
    </source>
</evidence>
<evidence type="ECO:0000256" key="1">
    <source>
        <dbReference type="ARBA" id="ARBA00004651"/>
    </source>
</evidence>